<dbReference type="PANTHER" id="PTHR34387">
    <property type="entry name" value="SLR1258 PROTEIN"/>
    <property type="match status" value="1"/>
</dbReference>
<dbReference type="AlphaFoldDB" id="A0A7C4PSK1"/>
<reference evidence="1" key="1">
    <citation type="journal article" date="2020" name="mSystems">
        <title>Genome- and Community-Level Interaction Insights into Carbon Utilization and Element Cycling Functions of Hydrothermarchaeota in Hydrothermal Sediment.</title>
        <authorList>
            <person name="Zhou Z."/>
            <person name="Liu Y."/>
            <person name="Xu W."/>
            <person name="Pan J."/>
            <person name="Luo Z.H."/>
            <person name="Li M."/>
        </authorList>
    </citation>
    <scope>NUCLEOTIDE SEQUENCE [LARGE SCALE GENOMIC DNA]</scope>
    <source>
        <strain evidence="1">SpSt-573</strain>
    </source>
</reference>
<gene>
    <name evidence="1" type="ORF">ENT37_07660</name>
</gene>
<dbReference type="Pfam" id="PF04402">
    <property type="entry name" value="SIMPL"/>
    <property type="match status" value="1"/>
</dbReference>
<organism evidence="1">
    <name type="scientific">Anaerolinea thermolimosa</name>
    <dbReference type="NCBI Taxonomy" id="229919"/>
    <lineage>
        <taxon>Bacteria</taxon>
        <taxon>Bacillati</taxon>
        <taxon>Chloroflexota</taxon>
        <taxon>Anaerolineae</taxon>
        <taxon>Anaerolineales</taxon>
        <taxon>Anaerolineaceae</taxon>
        <taxon>Anaerolinea</taxon>
    </lineage>
</organism>
<dbReference type="PANTHER" id="PTHR34387:SF1">
    <property type="entry name" value="PERIPLASMIC IMMUNOGENIC PROTEIN"/>
    <property type="match status" value="1"/>
</dbReference>
<name>A0A7C4PSK1_9CHLR</name>
<dbReference type="InterPro" id="IPR052022">
    <property type="entry name" value="26kDa_periplasmic_antigen"/>
</dbReference>
<accession>A0A7C4PSK1</accession>
<proteinExistence type="predicted"/>
<sequence length="269" mass="28864">MTVSMGTFRRGFRLTHRITINHRRPAMKRNRLSVFLFLGLILVLALAACQTAPIPASRDSSVPYPRQLNVSGNGKVYLAPDVAYVNVGVHSQAENVTDALNQNNAKAQAIANTLKELGIDEKDIQTSAFNIFPQQQFDNEGKLTGTIYMVDNVVNVTVRDLSILGKLLDAAVRSGANTINSINFDVLDKTAAITEARKLAVEDAQRQAQELAAAAGVQLGDLISMNSYASSGPAVMYDMKGGVGASGQVPVSAGQLQISVDVNLSYEIK</sequence>
<evidence type="ECO:0000313" key="1">
    <source>
        <dbReference type="EMBL" id="HGS21730.1"/>
    </source>
</evidence>
<dbReference type="Gene3D" id="3.30.110.170">
    <property type="entry name" value="Protein of unknown function (DUF541), domain 1"/>
    <property type="match status" value="1"/>
</dbReference>
<dbReference type="Gene3D" id="3.30.70.2970">
    <property type="entry name" value="Protein of unknown function (DUF541), domain 2"/>
    <property type="match status" value="1"/>
</dbReference>
<protein>
    <submittedName>
        <fullName evidence="1">SIMPL domain-containing protein</fullName>
    </submittedName>
</protein>
<dbReference type="GO" id="GO:0006974">
    <property type="term" value="P:DNA damage response"/>
    <property type="evidence" value="ECO:0007669"/>
    <property type="project" value="TreeGrafter"/>
</dbReference>
<comment type="caution">
    <text evidence="1">The sequence shown here is derived from an EMBL/GenBank/DDBJ whole genome shotgun (WGS) entry which is preliminary data.</text>
</comment>
<dbReference type="EMBL" id="DSYK01000385">
    <property type="protein sequence ID" value="HGS21730.1"/>
    <property type="molecule type" value="Genomic_DNA"/>
</dbReference>
<dbReference type="InterPro" id="IPR007497">
    <property type="entry name" value="SIMPL/DUF541"/>
</dbReference>